<gene>
    <name evidence="1" type="ORF">S03H2_11751</name>
</gene>
<protein>
    <recommendedName>
        <fullName evidence="2">Phage terminase large subunit N-terminal domain-containing protein</fullName>
    </recommendedName>
</protein>
<reference evidence="1" key="1">
    <citation type="journal article" date="2014" name="Front. Microbiol.">
        <title>High frequency of phylogenetically diverse reductive dehalogenase-homologous genes in deep subseafloor sedimentary metagenomes.</title>
        <authorList>
            <person name="Kawai M."/>
            <person name="Futagami T."/>
            <person name="Toyoda A."/>
            <person name="Takaki Y."/>
            <person name="Nishi S."/>
            <person name="Hori S."/>
            <person name="Arai W."/>
            <person name="Tsubouchi T."/>
            <person name="Morono Y."/>
            <person name="Uchiyama I."/>
            <person name="Ito T."/>
            <person name="Fujiyama A."/>
            <person name="Inagaki F."/>
            <person name="Takami H."/>
        </authorList>
    </citation>
    <scope>NUCLEOTIDE SEQUENCE</scope>
    <source>
        <strain evidence="1">Expedition CK06-06</strain>
    </source>
</reference>
<dbReference type="EMBL" id="BARU01005987">
    <property type="protein sequence ID" value="GAH43898.1"/>
    <property type="molecule type" value="Genomic_DNA"/>
</dbReference>
<evidence type="ECO:0000313" key="1">
    <source>
        <dbReference type="EMBL" id="GAH43898.1"/>
    </source>
</evidence>
<feature type="non-terminal residue" evidence="1">
    <location>
        <position position="184"/>
    </location>
</feature>
<comment type="caution">
    <text evidence="1">The sequence shown here is derived from an EMBL/GenBank/DDBJ whole genome shotgun (WGS) entry which is preliminary data.</text>
</comment>
<sequence>MDTCLHFIMKNAVAFRDFWGPRLMTEPYRHTRYYQMAPALSASALIEGGRGWGKSMGMQFDILQDCLTRPKEEGLLTSWRRAHLQERMEPIIRWFRDEPFLNLFVPKERGQISVRREPRYEIRLLNGFVLYGASVGDDPMAANIQGPHPQIRYMEEAQFYPRHAFNKFQSAAHEAGTKDRFYGI</sequence>
<accession>X1HF16</accession>
<organism evidence="1">
    <name type="scientific">marine sediment metagenome</name>
    <dbReference type="NCBI Taxonomy" id="412755"/>
    <lineage>
        <taxon>unclassified sequences</taxon>
        <taxon>metagenomes</taxon>
        <taxon>ecological metagenomes</taxon>
    </lineage>
</organism>
<dbReference type="AlphaFoldDB" id="X1HF16"/>
<name>X1HF16_9ZZZZ</name>
<dbReference type="InterPro" id="IPR027417">
    <property type="entry name" value="P-loop_NTPase"/>
</dbReference>
<dbReference type="Gene3D" id="3.40.50.300">
    <property type="entry name" value="P-loop containing nucleotide triphosphate hydrolases"/>
    <property type="match status" value="1"/>
</dbReference>
<proteinExistence type="predicted"/>
<evidence type="ECO:0008006" key="2">
    <source>
        <dbReference type="Google" id="ProtNLM"/>
    </source>
</evidence>